<accession>A0A834FHQ8</accession>
<dbReference type="AlphaFoldDB" id="A0A834FHQ8"/>
<sequence>MCFYFFVCSTSAQTEERVELSIFYVTWDFTGSSAVKLLTKLFKPTNCVGGVDAHALTSRRKRGRMDTEEPIQKTIKSALLFHRLLHPESCLICLIFVLF</sequence>
<protein>
    <submittedName>
        <fullName evidence="1">Uncharacterized protein</fullName>
    </submittedName>
</protein>
<reference evidence="1" key="1">
    <citation type="journal article" name="BMC Genomics">
        <title>Long-read sequencing and de novo genome assembly of marine medaka (Oryzias melastigma).</title>
        <authorList>
            <person name="Liang P."/>
            <person name="Saqib H.S.A."/>
            <person name="Ni X."/>
            <person name="Shen Y."/>
        </authorList>
    </citation>
    <scope>NUCLEOTIDE SEQUENCE</scope>
    <source>
        <strain evidence="1">Bigg-433</strain>
    </source>
</reference>
<gene>
    <name evidence="1" type="ORF">FQA47_010047</name>
</gene>
<organism evidence="1 2">
    <name type="scientific">Oryzias melastigma</name>
    <name type="common">Marine medaka</name>
    <dbReference type="NCBI Taxonomy" id="30732"/>
    <lineage>
        <taxon>Eukaryota</taxon>
        <taxon>Metazoa</taxon>
        <taxon>Chordata</taxon>
        <taxon>Craniata</taxon>
        <taxon>Vertebrata</taxon>
        <taxon>Euteleostomi</taxon>
        <taxon>Actinopterygii</taxon>
        <taxon>Neopterygii</taxon>
        <taxon>Teleostei</taxon>
        <taxon>Neoteleostei</taxon>
        <taxon>Acanthomorphata</taxon>
        <taxon>Ovalentaria</taxon>
        <taxon>Atherinomorphae</taxon>
        <taxon>Beloniformes</taxon>
        <taxon>Adrianichthyidae</taxon>
        <taxon>Oryziinae</taxon>
        <taxon>Oryzias</taxon>
    </lineage>
</organism>
<proteinExistence type="predicted"/>
<name>A0A834FHQ8_ORYME</name>
<dbReference type="Proteomes" id="UP000646548">
    <property type="component" value="Unassembled WGS sequence"/>
</dbReference>
<dbReference type="EMBL" id="WKFB01000135">
    <property type="protein sequence ID" value="KAF6734324.1"/>
    <property type="molecule type" value="Genomic_DNA"/>
</dbReference>
<evidence type="ECO:0000313" key="1">
    <source>
        <dbReference type="EMBL" id="KAF6734324.1"/>
    </source>
</evidence>
<evidence type="ECO:0000313" key="2">
    <source>
        <dbReference type="Proteomes" id="UP000646548"/>
    </source>
</evidence>
<comment type="caution">
    <text evidence="1">The sequence shown here is derived from an EMBL/GenBank/DDBJ whole genome shotgun (WGS) entry which is preliminary data.</text>
</comment>